<comment type="function">
    <text evidence="15">Acts as a processive, ATP-dependent zinc metallopeptidase for both cytoplasmic and membrane proteins. Plays a role in the quality control of integral membrane proteins.</text>
</comment>
<dbReference type="NCBIfam" id="TIGR01241">
    <property type="entry name" value="FtsH_fam"/>
    <property type="match status" value="1"/>
</dbReference>
<sequence length="603" mass="67058">MSPFYKNLALWLVIGIIIVLVFDLVSTNQKDTLNEMSFSEFMQNVDQGTIRQVSIDTGKQVLEGRTTDGKEFKTYIIVDAFDSSLLEQLRSKGVRVNIEPEDNNPWYGYVLTWLPMLIFIGIWIFFMRQMQMGGNKALSFGKSRAKLLTEDRRKVTFKDVAGVDEAQDELQEIIEFLKDPQKFQKLGGKIPKGVLLVGPPGTGKTLLARAIAGEADVPFLSISGSDFVEMFVGVGASRVRDLFEQGKKNAPCIIFIDEMDAVGRHRGAGLGGGHDEREQTLNQLLVEMDGFESNEGVIMIAATNRPDVLDPALLRPGRFDRQVVVPRPDVRGREGILTVHTRNIPLAEDADLSVVARGTPGFSGADLANLVNEAALLAARHDQPAVTMRDLEEAKDKVLMGKERRSIIITDQEKRVTAYHEAGHTLVGKLMPEADPVHKVTIIPRGRALGLTQYLPLDEKYNMTKTYCLSNIAMMLGGRVAEELVFQDITTGASNDLERATELARKMVCEWGMSEKMGPLVYGKKDEQIFLGKEISRQQDYSEATAISIDEEVRKIVFDSLEHVRTLLREYSETLHALAEALLEKEVLDGGEIEHIINAHASA</sequence>
<dbReference type="Gene3D" id="1.10.8.60">
    <property type="match status" value="1"/>
</dbReference>
<dbReference type="FunFam" id="1.20.58.760:FF:000001">
    <property type="entry name" value="ATP-dependent zinc metalloprotease FtsH"/>
    <property type="match status" value="1"/>
</dbReference>
<dbReference type="InterPro" id="IPR041569">
    <property type="entry name" value="AAA_lid_3"/>
</dbReference>
<dbReference type="EMBL" id="WJJP01000240">
    <property type="protein sequence ID" value="MBD3324470.1"/>
    <property type="molecule type" value="Genomic_DNA"/>
</dbReference>
<feature type="active site" evidence="15">
    <location>
        <position position="421"/>
    </location>
</feature>
<feature type="binding site" evidence="15">
    <location>
        <begin position="198"/>
        <end position="205"/>
    </location>
    <ligand>
        <name>ATP</name>
        <dbReference type="ChEBI" id="CHEBI:30616"/>
    </ligand>
</feature>
<dbReference type="GO" id="GO:0006508">
    <property type="term" value="P:proteolysis"/>
    <property type="evidence" value="ECO:0007669"/>
    <property type="project" value="UniProtKB-KW"/>
</dbReference>
<dbReference type="PANTHER" id="PTHR23076">
    <property type="entry name" value="METALLOPROTEASE M41 FTSH"/>
    <property type="match status" value="1"/>
</dbReference>
<dbReference type="PANTHER" id="PTHR23076:SF97">
    <property type="entry name" value="ATP-DEPENDENT ZINC METALLOPROTEASE YME1L1"/>
    <property type="match status" value="1"/>
</dbReference>
<evidence type="ECO:0000256" key="1">
    <source>
        <dbReference type="ARBA" id="ARBA00004370"/>
    </source>
</evidence>
<keyword evidence="5 15" id="KW-0812">Transmembrane</keyword>
<keyword evidence="6 15" id="KW-0479">Metal-binding</keyword>
<keyword evidence="10 15" id="KW-0067">ATP-binding</keyword>
<dbReference type="FunFam" id="1.10.8.60:FF:000001">
    <property type="entry name" value="ATP-dependent zinc metalloprotease FtsH"/>
    <property type="match status" value="1"/>
</dbReference>
<dbReference type="Gene3D" id="3.40.50.300">
    <property type="entry name" value="P-loop containing nucleotide triphosphate hydrolases"/>
    <property type="match status" value="1"/>
</dbReference>
<feature type="transmembrane region" description="Helical" evidence="15">
    <location>
        <begin position="7"/>
        <end position="26"/>
    </location>
</feature>
<evidence type="ECO:0000256" key="3">
    <source>
        <dbReference type="ARBA" id="ARBA00022475"/>
    </source>
</evidence>
<evidence type="ECO:0000256" key="9">
    <source>
        <dbReference type="ARBA" id="ARBA00022833"/>
    </source>
</evidence>
<dbReference type="SUPFAM" id="SSF52540">
    <property type="entry name" value="P-loop containing nucleoside triphosphate hydrolases"/>
    <property type="match status" value="1"/>
</dbReference>
<dbReference type="InterPro" id="IPR000642">
    <property type="entry name" value="Peptidase_M41"/>
</dbReference>
<comment type="caution">
    <text evidence="18">The sequence shown here is derived from an EMBL/GenBank/DDBJ whole genome shotgun (WGS) entry which is preliminary data.</text>
</comment>
<dbReference type="GO" id="GO:0005524">
    <property type="term" value="F:ATP binding"/>
    <property type="evidence" value="ECO:0007669"/>
    <property type="project" value="UniProtKB-UniRule"/>
</dbReference>
<dbReference type="CDD" id="cd19501">
    <property type="entry name" value="RecA-like_FtsH"/>
    <property type="match status" value="1"/>
</dbReference>
<feature type="binding site" evidence="15">
    <location>
        <position position="420"/>
    </location>
    <ligand>
        <name>Zn(2+)</name>
        <dbReference type="ChEBI" id="CHEBI:29105"/>
        <note>catalytic</note>
    </ligand>
</feature>
<dbReference type="InterPro" id="IPR005936">
    <property type="entry name" value="FtsH"/>
</dbReference>
<feature type="binding site" evidence="15">
    <location>
        <position position="496"/>
    </location>
    <ligand>
        <name>Zn(2+)</name>
        <dbReference type="ChEBI" id="CHEBI:29105"/>
        <note>catalytic</note>
    </ligand>
</feature>
<dbReference type="Gene3D" id="1.20.58.760">
    <property type="entry name" value="Peptidase M41"/>
    <property type="match status" value="1"/>
</dbReference>
<feature type="domain" description="AAA+ ATPase" evidence="17">
    <location>
        <begin position="190"/>
        <end position="329"/>
    </location>
</feature>
<keyword evidence="4 15" id="KW-0645">Protease</keyword>
<dbReference type="InterPro" id="IPR037219">
    <property type="entry name" value="Peptidase_M41-like"/>
</dbReference>
<keyword evidence="8 15" id="KW-0378">Hydrolase</keyword>
<accession>A0A9D5JUL9</accession>
<reference evidence="18" key="1">
    <citation type="submission" date="2019-11" db="EMBL/GenBank/DDBJ databases">
        <title>Microbial mats filling the niche in hypersaline microbial mats.</title>
        <authorList>
            <person name="Wong H.L."/>
            <person name="Macleod F.I."/>
            <person name="White R.A. III"/>
            <person name="Burns B.P."/>
        </authorList>
    </citation>
    <scope>NUCLEOTIDE SEQUENCE</scope>
    <source>
        <strain evidence="18">Rbin_158</strain>
    </source>
</reference>
<keyword evidence="9 15" id="KW-0862">Zinc</keyword>
<evidence type="ECO:0000256" key="11">
    <source>
        <dbReference type="ARBA" id="ARBA00022989"/>
    </source>
</evidence>
<comment type="subunit">
    <text evidence="15">Homohexamer.</text>
</comment>
<evidence type="ECO:0000256" key="4">
    <source>
        <dbReference type="ARBA" id="ARBA00022670"/>
    </source>
</evidence>
<evidence type="ECO:0000256" key="16">
    <source>
        <dbReference type="RuleBase" id="RU003651"/>
    </source>
</evidence>
<dbReference type="AlphaFoldDB" id="A0A9D5JUL9"/>
<dbReference type="EC" id="3.4.24.-" evidence="15"/>
<dbReference type="Pfam" id="PF01434">
    <property type="entry name" value="Peptidase_M41"/>
    <property type="match status" value="1"/>
</dbReference>
<evidence type="ECO:0000256" key="5">
    <source>
        <dbReference type="ARBA" id="ARBA00022692"/>
    </source>
</evidence>
<dbReference type="Pfam" id="PF00004">
    <property type="entry name" value="AAA"/>
    <property type="match status" value="1"/>
</dbReference>
<dbReference type="PROSITE" id="PS00674">
    <property type="entry name" value="AAA"/>
    <property type="match status" value="1"/>
</dbReference>
<dbReference type="Gene3D" id="3.30.720.210">
    <property type="match status" value="1"/>
</dbReference>
<dbReference type="GO" id="GO:0030163">
    <property type="term" value="P:protein catabolic process"/>
    <property type="evidence" value="ECO:0007669"/>
    <property type="project" value="UniProtKB-UniRule"/>
</dbReference>
<keyword evidence="3 15" id="KW-1003">Cell membrane</keyword>
<evidence type="ECO:0000259" key="17">
    <source>
        <dbReference type="SMART" id="SM00382"/>
    </source>
</evidence>
<name>A0A9D5JUL9_9BACT</name>
<keyword evidence="7 15" id="KW-0547">Nucleotide-binding</keyword>
<dbReference type="SMART" id="SM00382">
    <property type="entry name" value="AAA"/>
    <property type="match status" value="1"/>
</dbReference>
<evidence type="ECO:0000256" key="10">
    <source>
        <dbReference type="ARBA" id="ARBA00022840"/>
    </source>
</evidence>
<dbReference type="GO" id="GO:0008270">
    <property type="term" value="F:zinc ion binding"/>
    <property type="evidence" value="ECO:0007669"/>
    <property type="project" value="UniProtKB-UniRule"/>
</dbReference>
<dbReference type="InterPro" id="IPR011546">
    <property type="entry name" value="Pept_M41_FtsH_extracell"/>
</dbReference>
<evidence type="ECO:0000256" key="13">
    <source>
        <dbReference type="ARBA" id="ARBA00023136"/>
    </source>
</evidence>
<evidence type="ECO:0000256" key="2">
    <source>
        <dbReference type="ARBA" id="ARBA00010044"/>
    </source>
</evidence>
<comment type="similarity">
    <text evidence="2 15">In the C-terminal section; belongs to the peptidase M41 family.</text>
</comment>
<dbReference type="InterPro" id="IPR003960">
    <property type="entry name" value="ATPase_AAA_CS"/>
</dbReference>
<dbReference type="HAMAP" id="MF_01458">
    <property type="entry name" value="FtsH"/>
    <property type="match status" value="1"/>
</dbReference>
<comment type="similarity">
    <text evidence="16">Belongs to the AAA ATPase family.</text>
</comment>
<comment type="cofactor">
    <cofactor evidence="15">
        <name>Zn(2+)</name>
        <dbReference type="ChEBI" id="CHEBI:29105"/>
    </cofactor>
    <text evidence="15">Binds 1 zinc ion per subunit.</text>
</comment>
<dbReference type="GO" id="GO:0004176">
    <property type="term" value="F:ATP-dependent peptidase activity"/>
    <property type="evidence" value="ECO:0007669"/>
    <property type="project" value="InterPro"/>
</dbReference>
<evidence type="ECO:0000256" key="12">
    <source>
        <dbReference type="ARBA" id="ARBA00023049"/>
    </source>
</evidence>
<dbReference type="InterPro" id="IPR027417">
    <property type="entry name" value="P-loop_NTPase"/>
</dbReference>
<proteinExistence type="inferred from homology"/>
<evidence type="ECO:0000256" key="6">
    <source>
        <dbReference type="ARBA" id="ARBA00022723"/>
    </source>
</evidence>
<evidence type="ECO:0000256" key="8">
    <source>
        <dbReference type="ARBA" id="ARBA00022801"/>
    </source>
</evidence>
<feature type="binding site" evidence="15">
    <location>
        <position position="424"/>
    </location>
    <ligand>
        <name>Zn(2+)</name>
        <dbReference type="ChEBI" id="CHEBI:29105"/>
        <note>catalytic</note>
    </ligand>
</feature>
<keyword evidence="13 15" id="KW-0472">Membrane</keyword>
<dbReference type="FunFam" id="3.40.50.300:FF:000001">
    <property type="entry name" value="ATP-dependent zinc metalloprotease FtsH"/>
    <property type="match status" value="1"/>
</dbReference>
<evidence type="ECO:0000313" key="19">
    <source>
        <dbReference type="Proteomes" id="UP000649604"/>
    </source>
</evidence>
<evidence type="ECO:0000256" key="7">
    <source>
        <dbReference type="ARBA" id="ARBA00022741"/>
    </source>
</evidence>
<keyword evidence="11 15" id="KW-1133">Transmembrane helix</keyword>
<dbReference type="GO" id="GO:0005886">
    <property type="term" value="C:plasma membrane"/>
    <property type="evidence" value="ECO:0007669"/>
    <property type="project" value="UniProtKB-SubCell"/>
</dbReference>
<dbReference type="Proteomes" id="UP000649604">
    <property type="component" value="Unassembled WGS sequence"/>
</dbReference>
<comment type="similarity">
    <text evidence="14 15">In the central section; belongs to the AAA ATPase family.</text>
</comment>
<dbReference type="SUPFAM" id="SSF140990">
    <property type="entry name" value="FtsH protease domain-like"/>
    <property type="match status" value="1"/>
</dbReference>
<dbReference type="GO" id="GO:0004222">
    <property type="term" value="F:metalloendopeptidase activity"/>
    <property type="evidence" value="ECO:0007669"/>
    <property type="project" value="InterPro"/>
</dbReference>
<comment type="subcellular location">
    <subcellularLocation>
        <location evidence="15">Cell membrane</location>
        <topology evidence="15">Multi-pass membrane protein</topology>
        <orientation evidence="15">Cytoplasmic side</orientation>
    </subcellularLocation>
    <subcellularLocation>
        <location evidence="1">Membrane</location>
    </subcellularLocation>
</comment>
<gene>
    <name evidence="18" type="primary">hflB</name>
    <name evidence="15" type="synonym">ftsH</name>
    <name evidence="18" type="ORF">GF339_07785</name>
</gene>
<evidence type="ECO:0000256" key="15">
    <source>
        <dbReference type="HAMAP-Rule" id="MF_01458"/>
    </source>
</evidence>
<evidence type="ECO:0000313" key="18">
    <source>
        <dbReference type="EMBL" id="MBD3324470.1"/>
    </source>
</evidence>
<protein>
    <recommendedName>
        <fullName evidence="15">ATP-dependent zinc metalloprotease FtsH</fullName>
        <ecNumber evidence="15">3.4.24.-</ecNumber>
    </recommendedName>
</protein>
<dbReference type="InterPro" id="IPR003959">
    <property type="entry name" value="ATPase_AAA_core"/>
</dbReference>
<keyword evidence="12 15" id="KW-0482">Metalloprotease</keyword>
<feature type="transmembrane region" description="Helical" evidence="15">
    <location>
        <begin position="106"/>
        <end position="126"/>
    </location>
</feature>
<dbReference type="Pfam" id="PF06480">
    <property type="entry name" value="FtsH_ext"/>
    <property type="match status" value="1"/>
</dbReference>
<dbReference type="InterPro" id="IPR003593">
    <property type="entry name" value="AAA+_ATPase"/>
</dbReference>
<organism evidence="18 19">
    <name type="scientific">candidate division KSB3 bacterium</name>
    <dbReference type="NCBI Taxonomy" id="2044937"/>
    <lineage>
        <taxon>Bacteria</taxon>
        <taxon>candidate division KSB3</taxon>
    </lineage>
</organism>
<dbReference type="GO" id="GO:0016887">
    <property type="term" value="F:ATP hydrolysis activity"/>
    <property type="evidence" value="ECO:0007669"/>
    <property type="project" value="UniProtKB-UniRule"/>
</dbReference>
<evidence type="ECO:0000256" key="14">
    <source>
        <dbReference type="ARBA" id="ARBA00061570"/>
    </source>
</evidence>
<dbReference type="Pfam" id="PF17862">
    <property type="entry name" value="AAA_lid_3"/>
    <property type="match status" value="1"/>
</dbReference>